<dbReference type="PANTHER" id="PTHR30622:SF2">
    <property type="entry name" value="UNDECAPRENYL-DIPHOSPHATASE"/>
    <property type="match status" value="1"/>
</dbReference>
<evidence type="ECO:0000256" key="3">
    <source>
        <dbReference type="ARBA" id="ARBA00012374"/>
    </source>
</evidence>
<evidence type="ECO:0000256" key="12">
    <source>
        <dbReference type="ARBA" id="ARBA00032932"/>
    </source>
</evidence>
<proteinExistence type="inferred from homology"/>
<evidence type="ECO:0000256" key="9">
    <source>
        <dbReference type="ARBA" id="ARBA00023136"/>
    </source>
</evidence>
<evidence type="ECO:0000256" key="2">
    <source>
        <dbReference type="ARBA" id="ARBA00010621"/>
    </source>
</evidence>
<feature type="transmembrane region" description="Helical" evidence="14">
    <location>
        <begin position="231"/>
        <end position="249"/>
    </location>
</feature>
<dbReference type="GO" id="GO:0046677">
    <property type="term" value="P:response to antibiotic"/>
    <property type="evidence" value="ECO:0007669"/>
    <property type="project" value="UniProtKB-KW"/>
</dbReference>
<organism evidence="15 16">
    <name type="scientific">Candidatus Gallionella acididurans</name>
    <dbReference type="NCBI Taxonomy" id="1796491"/>
    <lineage>
        <taxon>Bacteria</taxon>
        <taxon>Pseudomonadati</taxon>
        <taxon>Pseudomonadota</taxon>
        <taxon>Betaproteobacteria</taxon>
        <taxon>Nitrosomonadales</taxon>
        <taxon>Gallionellaceae</taxon>
        <taxon>Gallionella</taxon>
    </lineage>
</organism>
<keyword evidence="9 14" id="KW-0472">Membrane</keyword>
<dbReference type="PATRIC" id="fig|1796491.3.peg.673"/>
<keyword evidence="8 14" id="KW-1133">Transmembrane helix</keyword>
<sequence length="321" mass="35096">MPEFCCAATRGLVVNHPVRVPISLFVNLFQSPIIMTLAQILVLAVIQGAAELLPVSSSAHVIVAEKLMGLDPTTPEMTLLLVMLHTGTMFAVIFYFWKSWKASFFSSKEVFWSSAKFIAAATVMTGIVGLSLKFLIEKFFMRDVPHAQIELLFGNMNLISAALAAVGLLILFSGINNRSSAKTESSLGLKESCYVGAVQGICLPFRGFSRSGATISTGLFLGIPRKKIEEFSFALAVVLTPPIIVREVMRLLQEQHASTSTMAGLSRMFMPSIIGMAFSFAAGLLALRWLSSWLETGRWYLFGLYCLCASVGVFILHQYGI</sequence>
<keyword evidence="10" id="KW-0046">Antibiotic resistance</keyword>
<keyword evidence="5" id="KW-1003">Cell membrane</keyword>
<reference evidence="15 16" key="1">
    <citation type="submission" date="2016-02" db="EMBL/GenBank/DDBJ databases">
        <authorList>
            <person name="Wen L."/>
            <person name="He K."/>
            <person name="Yang H."/>
        </authorList>
    </citation>
    <scope>NUCLEOTIDE SEQUENCE [LARGE SCALE GENOMIC DNA]</scope>
    <source>
        <strain evidence="15">ShG14-8</strain>
    </source>
</reference>
<protein>
    <recommendedName>
        <fullName evidence="4">Undecaprenyl-diphosphatase</fullName>
        <ecNumber evidence="3">3.6.1.27</ecNumber>
    </recommendedName>
    <alternativeName>
        <fullName evidence="12">Bacitracin resistance protein</fullName>
    </alternativeName>
    <alternativeName>
        <fullName evidence="11">Undecaprenyl pyrophosphate phosphatase</fullName>
    </alternativeName>
</protein>
<feature type="transmembrane region" description="Helical" evidence="14">
    <location>
        <begin position="77"/>
        <end position="97"/>
    </location>
</feature>
<evidence type="ECO:0000256" key="7">
    <source>
        <dbReference type="ARBA" id="ARBA00022801"/>
    </source>
</evidence>
<evidence type="ECO:0000256" key="8">
    <source>
        <dbReference type="ARBA" id="ARBA00022989"/>
    </source>
</evidence>
<evidence type="ECO:0000256" key="11">
    <source>
        <dbReference type="ARBA" id="ARBA00032707"/>
    </source>
</evidence>
<evidence type="ECO:0000256" key="10">
    <source>
        <dbReference type="ARBA" id="ARBA00023251"/>
    </source>
</evidence>
<evidence type="ECO:0000256" key="5">
    <source>
        <dbReference type="ARBA" id="ARBA00022475"/>
    </source>
</evidence>
<dbReference type="GO" id="GO:0050380">
    <property type="term" value="F:undecaprenyl-diphosphatase activity"/>
    <property type="evidence" value="ECO:0007669"/>
    <property type="project" value="UniProtKB-EC"/>
</dbReference>
<accession>A0A139BWF3</accession>
<keyword evidence="6 14" id="KW-0812">Transmembrane</keyword>
<comment type="similarity">
    <text evidence="2">Belongs to the UppP family.</text>
</comment>
<dbReference type="InterPro" id="IPR003824">
    <property type="entry name" value="UppP"/>
</dbReference>
<gene>
    <name evidence="15" type="ORF">AWT59_0622</name>
</gene>
<dbReference type="AlphaFoldDB" id="A0A139BWF3"/>
<dbReference type="PANTHER" id="PTHR30622">
    <property type="entry name" value="UNDECAPRENYL-DIPHOSPHATASE"/>
    <property type="match status" value="1"/>
</dbReference>
<dbReference type="Proteomes" id="UP000070578">
    <property type="component" value="Unassembled WGS sequence"/>
</dbReference>
<evidence type="ECO:0000256" key="4">
    <source>
        <dbReference type="ARBA" id="ARBA00021581"/>
    </source>
</evidence>
<feature type="transmembrane region" description="Helical" evidence="14">
    <location>
        <begin position="156"/>
        <end position="175"/>
    </location>
</feature>
<dbReference type="Pfam" id="PF02673">
    <property type="entry name" value="BacA"/>
    <property type="match status" value="1"/>
</dbReference>
<evidence type="ECO:0000256" key="13">
    <source>
        <dbReference type="ARBA" id="ARBA00047594"/>
    </source>
</evidence>
<feature type="transmembrane region" description="Helical" evidence="14">
    <location>
        <begin position="117"/>
        <end position="136"/>
    </location>
</feature>
<comment type="subcellular location">
    <subcellularLocation>
        <location evidence="1">Cell membrane</location>
        <topology evidence="1">Multi-pass membrane protein</topology>
    </subcellularLocation>
</comment>
<dbReference type="EC" id="3.6.1.27" evidence="3"/>
<dbReference type="EMBL" id="LSLI01000008">
    <property type="protein sequence ID" value="KXS33319.1"/>
    <property type="molecule type" value="Genomic_DNA"/>
</dbReference>
<comment type="caution">
    <text evidence="15">The sequence shown here is derived from an EMBL/GenBank/DDBJ whole genome shotgun (WGS) entry which is preliminary data.</text>
</comment>
<evidence type="ECO:0000256" key="14">
    <source>
        <dbReference type="SAM" id="Phobius"/>
    </source>
</evidence>
<evidence type="ECO:0000313" key="15">
    <source>
        <dbReference type="EMBL" id="KXS33319.1"/>
    </source>
</evidence>
<reference evidence="15 16" key="2">
    <citation type="submission" date="2016-03" db="EMBL/GenBank/DDBJ databases">
        <title>New uncultured bacterium of the family Gallionellaceae from acid mine drainage: description and reconstruction of genome based on metagenomic analysis of microbial community.</title>
        <authorList>
            <person name="Kadnikov V."/>
            <person name="Ivasenko D."/>
            <person name="Beletsky A."/>
            <person name="Mardanov A."/>
            <person name="Danilova E."/>
            <person name="Pimenov N."/>
            <person name="Karnachuk O."/>
            <person name="Ravin N."/>
        </authorList>
    </citation>
    <scope>NUCLEOTIDE SEQUENCE [LARGE SCALE GENOMIC DNA]</scope>
    <source>
        <strain evidence="15">ShG14-8</strain>
    </source>
</reference>
<evidence type="ECO:0000256" key="1">
    <source>
        <dbReference type="ARBA" id="ARBA00004651"/>
    </source>
</evidence>
<dbReference type="GO" id="GO:0005886">
    <property type="term" value="C:plasma membrane"/>
    <property type="evidence" value="ECO:0007669"/>
    <property type="project" value="UniProtKB-SubCell"/>
</dbReference>
<keyword evidence="7" id="KW-0378">Hydrolase</keyword>
<feature type="transmembrane region" description="Helical" evidence="14">
    <location>
        <begin position="24"/>
        <end position="46"/>
    </location>
</feature>
<evidence type="ECO:0000313" key="16">
    <source>
        <dbReference type="Proteomes" id="UP000070578"/>
    </source>
</evidence>
<name>A0A139BWF3_9PROT</name>
<comment type="catalytic activity">
    <reaction evidence="13">
        <text>di-trans,octa-cis-undecaprenyl diphosphate + H2O = di-trans,octa-cis-undecaprenyl phosphate + phosphate + H(+)</text>
        <dbReference type="Rhea" id="RHEA:28094"/>
        <dbReference type="ChEBI" id="CHEBI:15377"/>
        <dbReference type="ChEBI" id="CHEBI:15378"/>
        <dbReference type="ChEBI" id="CHEBI:43474"/>
        <dbReference type="ChEBI" id="CHEBI:58405"/>
        <dbReference type="ChEBI" id="CHEBI:60392"/>
        <dbReference type="EC" id="3.6.1.27"/>
    </reaction>
</comment>
<feature type="transmembrane region" description="Helical" evidence="14">
    <location>
        <begin position="299"/>
        <end position="319"/>
    </location>
</feature>
<evidence type="ECO:0000256" key="6">
    <source>
        <dbReference type="ARBA" id="ARBA00022692"/>
    </source>
</evidence>
<feature type="transmembrane region" description="Helical" evidence="14">
    <location>
        <begin position="269"/>
        <end position="287"/>
    </location>
</feature>